<dbReference type="GO" id="GO:0070124">
    <property type="term" value="P:mitochondrial translational initiation"/>
    <property type="evidence" value="ECO:0007669"/>
    <property type="project" value="TreeGrafter"/>
</dbReference>
<dbReference type="Pfam" id="PF05198">
    <property type="entry name" value="IF3_N"/>
    <property type="match status" value="1"/>
</dbReference>
<protein>
    <recommendedName>
        <fullName evidence="4">Translation initiation factor 3 N-terminal domain-containing protein</fullName>
    </recommendedName>
</protein>
<dbReference type="InterPro" id="IPR019814">
    <property type="entry name" value="Translation_initiation_fac_3_N"/>
</dbReference>
<dbReference type="EMBL" id="CALNXJ010000014">
    <property type="protein sequence ID" value="CAH3114629.1"/>
    <property type="molecule type" value="Genomic_DNA"/>
</dbReference>
<dbReference type="AlphaFoldDB" id="A0AAU9WJJ1"/>
<name>A0AAU9WJJ1_9CNID</name>
<dbReference type="GO" id="GO:0005739">
    <property type="term" value="C:mitochondrion"/>
    <property type="evidence" value="ECO:0007669"/>
    <property type="project" value="TreeGrafter"/>
</dbReference>
<feature type="domain" description="Translation initiation factor 3 N-terminal" evidence="4">
    <location>
        <begin position="45"/>
        <end position="102"/>
    </location>
</feature>
<dbReference type="InterPro" id="IPR036787">
    <property type="entry name" value="T_IF-3_N_sf"/>
</dbReference>
<dbReference type="PANTHER" id="PTHR10938:SF0">
    <property type="entry name" value="TRANSLATION INITIATION FACTOR IF-3, MITOCHONDRIAL"/>
    <property type="match status" value="1"/>
</dbReference>
<keyword evidence="6" id="KW-1185">Reference proteome</keyword>
<dbReference type="InterPro" id="IPR001288">
    <property type="entry name" value="Translation_initiation_fac_3"/>
</dbReference>
<dbReference type="Proteomes" id="UP001159428">
    <property type="component" value="Unassembled WGS sequence"/>
</dbReference>
<evidence type="ECO:0000313" key="6">
    <source>
        <dbReference type="Proteomes" id="UP001159428"/>
    </source>
</evidence>
<dbReference type="InterPro" id="IPR036788">
    <property type="entry name" value="T_IF-3_C_sf"/>
</dbReference>
<evidence type="ECO:0000259" key="4">
    <source>
        <dbReference type="Pfam" id="PF05198"/>
    </source>
</evidence>
<reference evidence="5 6" key="1">
    <citation type="submission" date="2022-05" db="EMBL/GenBank/DDBJ databases">
        <authorList>
            <consortium name="Genoscope - CEA"/>
            <person name="William W."/>
        </authorList>
    </citation>
    <scope>NUCLEOTIDE SEQUENCE [LARGE SCALE GENOMIC DNA]</scope>
</reference>
<organism evidence="5 6">
    <name type="scientific">Pocillopora meandrina</name>
    <dbReference type="NCBI Taxonomy" id="46732"/>
    <lineage>
        <taxon>Eukaryota</taxon>
        <taxon>Metazoa</taxon>
        <taxon>Cnidaria</taxon>
        <taxon>Anthozoa</taxon>
        <taxon>Hexacorallia</taxon>
        <taxon>Scleractinia</taxon>
        <taxon>Astrocoeniina</taxon>
        <taxon>Pocilloporidae</taxon>
        <taxon>Pocillopora</taxon>
    </lineage>
</organism>
<dbReference type="SUPFAM" id="SSF55200">
    <property type="entry name" value="Translation initiation factor IF3, C-terminal domain"/>
    <property type="match status" value="1"/>
</dbReference>
<gene>
    <name evidence="5" type="ORF">PMEA_00005555</name>
</gene>
<evidence type="ECO:0000256" key="1">
    <source>
        <dbReference type="ARBA" id="ARBA00005439"/>
    </source>
</evidence>
<evidence type="ECO:0000256" key="3">
    <source>
        <dbReference type="ARBA" id="ARBA00022917"/>
    </source>
</evidence>
<dbReference type="Gene3D" id="3.10.20.80">
    <property type="entry name" value="Translation initiation factor 3 (IF-3), N-terminal domain"/>
    <property type="match status" value="1"/>
</dbReference>
<dbReference type="PANTHER" id="PTHR10938">
    <property type="entry name" value="TRANSLATION INITIATION FACTOR IF-3"/>
    <property type="match status" value="1"/>
</dbReference>
<dbReference type="GO" id="GO:0032790">
    <property type="term" value="P:ribosome disassembly"/>
    <property type="evidence" value="ECO:0007669"/>
    <property type="project" value="TreeGrafter"/>
</dbReference>
<accession>A0AAU9WJJ1</accession>
<dbReference type="SUPFAM" id="SSF54364">
    <property type="entry name" value="Translation initiation factor IF3, N-terminal domain"/>
    <property type="match status" value="1"/>
</dbReference>
<keyword evidence="3" id="KW-0648">Protein biosynthesis</keyword>
<dbReference type="GO" id="GO:0003743">
    <property type="term" value="F:translation initiation factor activity"/>
    <property type="evidence" value="ECO:0007669"/>
    <property type="project" value="UniProtKB-KW"/>
</dbReference>
<comment type="caution">
    <text evidence="5">The sequence shown here is derived from an EMBL/GenBank/DDBJ whole genome shotgun (WGS) entry which is preliminary data.</text>
</comment>
<sequence length="204" mass="23601">MVFSIFSFQRKRSVSWVSNMQPSRRLSLTSVLSCRRERFQHEHPQRSVLLVDEIGGNQGEMSFEQALQMAKEKSLELVRVNTIKKDDSVNMPVFRLMSTGRHTNIRTRARSLEDKPPKTKTIKVNDRIEFKDLFFRIKRIEGYLEKGYQVKLCVKSKKGGSVESTSDDKLNIIKQVEQEMKVNYTTGRPVEESKGLIVCVFKPA</sequence>
<evidence type="ECO:0000313" key="5">
    <source>
        <dbReference type="EMBL" id="CAH3114629.1"/>
    </source>
</evidence>
<keyword evidence="2" id="KW-0396">Initiation factor</keyword>
<comment type="similarity">
    <text evidence="1">Belongs to the IF-3 family.</text>
</comment>
<proteinExistence type="inferred from homology"/>
<dbReference type="Gene3D" id="3.30.110.10">
    <property type="entry name" value="Translation initiation factor 3 (IF-3), C-terminal domain"/>
    <property type="match status" value="1"/>
</dbReference>
<evidence type="ECO:0000256" key="2">
    <source>
        <dbReference type="ARBA" id="ARBA00022540"/>
    </source>
</evidence>
<dbReference type="GO" id="GO:0043022">
    <property type="term" value="F:ribosome binding"/>
    <property type="evidence" value="ECO:0007669"/>
    <property type="project" value="TreeGrafter"/>
</dbReference>